<dbReference type="NCBIfam" id="TIGR00797">
    <property type="entry name" value="matE"/>
    <property type="match status" value="1"/>
</dbReference>
<feature type="transmembrane region" description="Helical" evidence="10">
    <location>
        <begin position="272"/>
        <end position="298"/>
    </location>
</feature>
<evidence type="ECO:0000313" key="11">
    <source>
        <dbReference type="EMBL" id="QTD52441.1"/>
    </source>
</evidence>
<keyword evidence="12" id="KW-1185">Reference proteome</keyword>
<dbReference type="Proteomes" id="UP000663929">
    <property type="component" value="Chromosome"/>
</dbReference>
<dbReference type="PANTHER" id="PTHR43298:SF2">
    <property type="entry name" value="FMN_FAD EXPORTER YEEO-RELATED"/>
    <property type="match status" value="1"/>
</dbReference>
<gene>
    <name evidence="11" type="ORF">J3U87_08215</name>
</gene>
<accession>A0A8A4TTN7</accession>
<evidence type="ECO:0000256" key="7">
    <source>
        <dbReference type="ARBA" id="ARBA00023065"/>
    </source>
</evidence>
<dbReference type="InterPro" id="IPR048279">
    <property type="entry name" value="MdtK-like"/>
</dbReference>
<dbReference type="CDD" id="cd13139">
    <property type="entry name" value="MATE_like_14"/>
    <property type="match status" value="1"/>
</dbReference>
<evidence type="ECO:0000256" key="3">
    <source>
        <dbReference type="ARBA" id="ARBA00022449"/>
    </source>
</evidence>
<organism evidence="11 12">
    <name type="scientific">Sulfidibacter corallicola</name>
    <dbReference type="NCBI Taxonomy" id="2818388"/>
    <lineage>
        <taxon>Bacteria</taxon>
        <taxon>Pseudomonadati</taxon>
        <taxon>Acidobacteriota</taxon>
        <taxon>Holophagae</taxon>
        <taxon>Acanthopleuribacterales</taxon>
        <taxon>Acanthopleuribacteraceae</taxon>
        <taxon>Sulfidibacter</taxon>
    </lineage>
</organism>
<evidence type="ECO:0000256" key="9">
    <source>
        <dbReference type="ARBA" id="ARBA00031636"/>
    </source>
</evidence>
<feature type="transmembrane region" description="Helical" evidence="10">
    <location>
        <begin position="310"/>
        <end position="333"/>
    </location>
</feature>
<evidence type="ECO:0000256" key="6">
    <source>
        <dbReference type="ARBA" id="ARBA00022989"/>
    </source>
</evidence>
<keyword evidence="8 10" id="KW-0472">Membrane</keyword>
<keyword evidence="6 10" id="KW-1133">Transmembrane helix</keyword>
<reference evidence="11" key="1">
    <citation type="submission" date="2021-03" db="EMBL/GenBank/DDBJ databases">
        <title>Acanthopleuribacteraceae sp. M133.</title>
        <authorList>
            <person name="Wang G."/>
        </authorList>
    </citation>
    <scope>NUCLEOTIDE SEQUENCE</scope>
    <source>
        <strain evidence="11">M133</strain>
    </source>
</reference>
<feature type="transmembrane region" description="Helical" evidence="10">
    <location>
        <begin position="394"/>
        <end position="412"/>
    </location>
</feature>
<dbReference type="Pfam" id="PF01554">
    <property type="entry name" value="MatE"/>
    <property type="match status" value="2"/>
</dbReference>
<evidence type="ECO:0000256" key="5">
    <source>
        <dbReference type="ARBA" id="ARBA00022692"/>
    </source>
</evidence>
<evidence type="ECO:0000256" key="4">
    <source>
        <dbReference type="ARBA" id="ARBA00022475"/>
    </source>
</evidence>
<dbReference type="GO" id="GO:0006811">
    <property type="term" value="P:monoatomic ion transport"/>
    <property type="evidence" value="ECO:0007669"/>
    <property type="project" value="UniProtKB-KW"/>
</dbReference>
<dbReference type="InterPro" id="IPR002528">
    <property type="entry name" value="MATE_fam"/>
</dbReference>
<keyword evidence="2" id="KW-0813">Transport</keyword>
<dbReference type="GO" id="GO:0015297">
    <property type="term" value="F:antiporter activity"/>
    <property type="evidence" value="ECO:0007669"/>
    <property type="project" value="UniProtKB-KW"/>
</dbReference>
<dbReference type="EMBL" id="CP071793">
    <property type="protein sequence ID" value="QTD52441.1"/>
    <property type="molecule type" value="Genomic_DNA"/>
</dbReference>
<name>A0A8A4TTN7_SULCO</name>
<dbReference type="PIRSF" id="PIRSF006603">
    <property type="entry name" value="DinF"/>
    <property type="match status" value="1"/>
</dbReference>
<feature type="transmembrane region" description="Helical" evidence="10">
    <location>
        <begin position="354"/>
        <end position="374"/>
    </location>
</feature>
<feature type="transmembrane region" description="Helical" evidence="10">
    <location>
        <begin position="91"/>
        <end position="108"/>
    </location>
</feature>
<feature type="transmembrane region" description="Helical" evidence="10">
    <location>
        <begin position="128"/>
        <end position="146"/>
    </location>
</feature>
<sequence length="480" mass="51872">MQLNSQSPLSGKLVVWRAFVFQFLRDLVDAVRGKSHDYTSGSISRAITLLAIPMVLEMIMESVFTLVDVFFVSRLGAEQVAVVGITESMMTLVYAVAIGLSMAAAAMVSRRVGEKNPEQARSAALQSVYLAIAVSVPFFLVGFFFPHRILQIMGATPEMIALGSNYMRIMISGNLVVILLFVHNAVFRGAGDAALAMRALWLANGLNIILDPCLIFGLGPFPEWGLTGAAVATTTGRGIGVLFQLAVLFRGRGVIHFSLQDLAPQWNLMRRLFSLSLGGIFQWLIATSSWIALVRIVAEFGDEAVAGYTIGIRLIVFAILPAWGLSNAAATLVGQNLGARQPDRAERSVWLSAVYNMVFLGSVGVLFIIFAGPLLDFFEPTAAVRKHGTDCLTIISYANIMLALGLVVVQSFNGAGDTRTPTAVNLICYWVIQIPVAWLLAVGLDLGPQGVFIAVAIAESALAILGAYIFRIGRWKTREI</sequence>
<evidence type="ECO:0000256" key="1">
    <source>
        <dbReference type="ARBA" id="ARBA00004651"/>
    </source>
</evidence>
<dbReference type="RefSeq" id="WP_237382550.1">
    <property type="nucleotide sequence ID" value="NZ_CP071793.1"/>
</dbReference>
<evidence type="ECO:0000256" key="8">
    <source>
        <dbReference type="ARBA" id="ARBA00023136"/>
    </source>
</evidence>
<keyword evidence="5 10" id="KW-0812">Transmembrane</keyword>
<protein>
    <recommendedName>
        <fullName evidence="9">Multidrug-efflux transporter</fullName>
    </recommendedName>
</protein>
<keyword evidence="4" id="KW-1003">Cell membrane</keyword>
<dbReference type="AlphaFoldDB" id="A0A8A4TTN7"/>
<feature type="transmembrane region" description="Helical" evidence="10">
    <location>
        <begin position="199"/>
        <end position="218"/>
    </location>
</feature>
<dbReference type="InterPro" id="IPR050222">
    <property type="entry name" value="MATE_MdtK"/>
</dbReference>
<feature type="transmembrane region" description="Helical" evidence="10">
    <location>
        <begin position="450"/>
        <end position="470"/>
    </location>
</feature>
<feature type="transmembrane region" description="Helical" evidence="10">
    <location>
        <begin position="424"/>
        <end position="444"/>
    </location>
</feature>
<comment type="subcellular location">
    <subcellularLocation>
        <location evidence="1">Cell membrane</location>
        <topology evidence="1">Multi-pass membrane protein</topology>
    </subcellularLocation>
</comment>
<dbReference type="PANTHER" id="PTHR43298">
    <property type="entry name" value="MULTIDRUG RESISTANCE PROTEIN NORM-RELATED"/>
    <property type="match status" value="1"/>
</dbReference>
<evidence type="ECO:0000256" key="2">
    <source>
        <dbReference type="ARBA" id="ARBA00022448"/>
    </source>
</evidence>
<dbReference type="GO" id="GO:0042910">
    <property type="term" value="F:xenobiotic transmembrane transporter activity"/>
    <property type="evidence" value="ECO:0007669"/>
    <property type="project" value="InterPro"/>
</dbReference>
<evidence type="ECO:0000313" key="12">
    <source>
        <dbReference type="Proteomes" id="UP000663929"/>
    </source>
</evidence>
<feature type="transmembrane region" description="Helical" evidence="10">
    <location>
        <begin position="224"/>
        <end position="251"/>
    </location>
</feature>
<feature type="transmembrane region" description="Helical" evidence="10">
    <location>
        <begin position="46"/>
        <end position="71"/>
    </location>
</feature>
<evidence type="ECO:0000256" key="10">
    <source>
        <dbReference type="SAM" id="Phobius"/>
    </source>
</evidence>
<dbReference type="KEGG" id="scor:J3U87_08215"/>
<keyword evidence="3" id="KW-0050">Antiport</keyword>
<keyword evidence="7" id="KW-0406">Ion transport</keyword>
<feature type="transmembrane region" description="Helical" evidence="10">
    <location>
        <begin position="166"/>
        <end position="187"/>
    </location>
</feature>
<dbReference type="GO" id="GO:0005886">
    <property type="term" value="C:plasma membrane"/>
    <property type="evidence" value="ECO:0007669"/>
    <property type="project" value="UniProtKB-SubCell"/>
</dbReference>
<proteinExistence type="predicted"/>